<keyword evidence="4 7" id="KW-0378">Hydrolase</keyword>
<keyword evidence="8" id="KW-1185">Reference proteome</keyword>
<comment type="similarity">
    <text evidence="2">Belongs to the metallo-beta-lactamase superfamily.</text>
</comment>
<dbReference type="GO" id="GO:0016787">
    <property type="term" value="F:hydrolase activity"/>
    <property type="evidence" value="ECO:0007669"/>
    <property type="project" value="UniProtKB-KW"/>
</dbReference>
<dbReference type="CDD" id="cd07730">
    <property type="entry name" value="metallo-hydrolase-like_MBL-fold"/>
    <property type="match status" value="1"/>
</dbReference>
<dbReference type="Proteomes" id="UP000305948">
    <property type="component" value="Unassembled WGS sequence"/>
</dbReference>
<dbReference type="GO" id="GO:0046872">
    <property type="term" value="F:metal ion binding"/>
    <property type="evidence" value="ECO:0007669"/>
    <property type="project" value="UniProtKB-KW"/>
</dbReference>
<dbReference type="InterPro" id="IPR051013">
    <property type="entry name" value="MBL_superfamily_lactonases"/>
</dbReference>
<dbReference type="PANTHER" id="PTHR42978:SF2">
    <property type="entry name" value="102 KBASES UNSTABLE REGION: FROM 1 TO 119443"/>
    <property type="match status" value="1"/>
</dbReference>
<accession>A0A5C3N9A1</accession>
<dbReference type="Pfam" id="PF00753">
    <property type="entry name" value="Lactamase_B"/>
    <property type="match status" value="1"/>
</dbReference>
<protein>
    <submittedName>
        <fullName evidence="7">Metallo-hydrolase/oxidoreductase</fullName>
    </submittedName>
</protein>
<dbReference type="PANTHER" id="PTHR42978">
    <property type="entry name" value="QUORUM-QUENCHING LACTONASE YTNP-RELATED-RELATED"/>
    <property type="match status" value="1"/>
</dbReference>
<proteinExistence type="inferred from homology"/>
<name>A0A5C3N9A1_9AGAM</name>
<dbReference type="SUPFAM" id="SSF56281">
    <property type="entry name" value="Metallo-hydrolase/oxidoreductase"/>
    <property type="match status" value="1"/>
</dbReference>
<dbReference type="AlphaFoldDB" id="A0A5C3N9A1"/>
<evidence type="ECO:0000256" key="1">
    <source>
        <dbReference type="ARBA" id="ARBA00001947"/>
    </source>
</evidence>
<dbReference type="EMBL" id="ML213509">
    <property type="protein sequence ID" value="TFK52548.1"/>
    <property type="molecule type" value="Genomic_DNA"/>
</dbReference>
<dbReference type="SMART" id="SM00849">
    <property type="entry name" value="Lactamase_B"/>
    <property type="match status" value="1"/>
</dbReference>
<dbReference type="InterPro" id="IPR036866">
    <property type="entry name" value="RibonucZ/Hydroxyglut_hydro"/>
</dbReference>
<gene>
    <name evidence="7" type="ORF">OE88DRAFT_1807434</name>
</gene>
<evidence type="ECO:0000256" key="5">
    <source>
        <dbReference type="ARBA" id="ARBA00022833"/>
    </source>
</evidence>
<dbReference type="OrthoDB" id="10250730at2759"/>
<sequence length="300" mass="33188">MSLPSPSQDQAYWDVSALMTGTVYIPTHFLIPDAPNPDYVIEAPVLSFLLRSSFHPGVNFVFDLGIRKDMHNYPTPVIEGSVRFFHAKVDQDSVEAIAKGGLTPDDITHICLSHSHWDHIGDPSKFPKAHVIVGGESRDLFDPGWPEDPKSWYASDLFPPDRTTFLPPTSNVSSIDSATWKPLGPLPYAYDLFGDGSLYIVAAGPGHLPGHINLLVRTSSDGDWAYLGGDCAHDWRHITGEADVAEGSHRDVRLAKEHLSYVRQLREQNPRLRVLLAHDSGWYENGEGEAAFWPGKVLSA</sequence>
<comment type="cofactor">
    <cofactor evidence="1">
        <name>Zn(2+)</name>
        <dbReference type="ChEBI" id="CHEBI:29105"/>
    </cofactor>
</comment>
<reference evidence="7 8" key="1">
    <citation type="journal article" date="2019" name="Nat. Ecol. Evol.">
        <title>Megaphylogeny resolves global patterns of mushroom evolution.</title>
        <authorList>
            <person name="Varga T."/>
            <person name="Krizsan K."/>
            <person name="Foldi C."/>
            <person name="Dima B."/>
            <person name="Sanchez-Garcia M."/>
            <person name="Sanchez-Ramirez S."/>
            <person name="Szollosi G.J."/>
            <person name="Szarkandi J.G."/>
            <person name="Papp V."/>
            <person name="Albert L."/>
            <person name="Andreopoulos W."/>
            <person name="Angelini C."/>
            <person name="Antonin V."/>
            <person name="Barry K.W."/>
            <person name="Bougher N.L."/>
            <person name="Buchanan P."/>
            <person name="Buyck B."/>
            <person name="Bense V."/>
            <person name="Catcheside P."/>
            <person name="Chovatia M."/>
            <person name="Cooper J."/>
            <person name="Damon W."/>
            <person name="Desjardin D."/>
            <person name="Finy P."/>
            <person name="Geml J."/>
            <person name="Haridas S."/>
            <person name="Hughes K."/>
            <person name="Justo A."/>
            <person name="Karasinski D."/>
            <person name="Kautmanova I."/>
            <person name="Kiss B."/>
            <person name="Kocsube S."/>
            <person name="Kotiranta H."/>
            <person name="LaButti K.M."/>
            <person name="Lechner B.E."/>
            <person name="Liimatainen K."/>
            <person name="Lipzen A."/>
            <person name="Lukacs Z."/>
            <person name="Mihaltcheva S."/>
            <person name="Morgado L.N."/>
            <person name="Niskanen T."/>
            <person name="Noordeloos M.E."/>
            <person name="Ohm R.A."/>
            <person name="Ortiz-Santana B."/>
            <person name="Ovrebo C."/>
            <person name="Racz N."/>
            <person name="Riley R."/>
            <person name="Savchenko A."/>
            <person name="Shiryaev A."/>
            <person name="Soop K."/>
            <person name="Spirin V."/>
            <person name="Szebenyi C."/>
            <person name="Tomsovsky M."/>
            <person name="Tulloss R.E."/>
            <person name="Uehling J."/>
            <person name="Grigoriev I.V."/>
            <person name="Vagvolgyi C."/>
            <person name="Papp T."/>
            <person name="Martin F.M."/>
            <person name="Miettinen O."/>
            <person name="Hibbett D.S."/>
            <person name="Nagy L.G."/>
        </authorList>
    </citation>
    <scope>NUCLEOTIDE SEQUENCE [LARGE SCALE GENOMIC DNA]</scope>
    <source>
        <strain evidence="7 8">OMC1185</strain>
    </source>
</reference>
<dbReference type="InterPro" id="IPR001279">
    <property type="entry name" value="Metallo-B-lactamas"/>
</dbReference>
<organism evidence="7 8">
    <name type="scientific">Heliocybe sulcata</name>
    <dbReference type="NCBI Taxonomy" id="5364"/>
    <lineage>
        <taxon>Eukaryota</taxon>
        <taxon>Fungi</taxon>
        <taxon>Dikarya</taxon>
        <taxon>Basidiomycota</taxon>
        <taxon>Agaricomycotina</taxon>
        <taxon>Agaricomycetes</taxon>
        <taxon>Gloeophyllales</taxon>
        <taxon>Gloeophyllaceae</taxon>
        <taxon>Heliocybe</taxon>
    </lineage>
</organism>
<keyword evidence="5" id="KW-0862">Zinc</keyword>
<evidence type="ECO:0000259" key="6">
    <source>
        <dbReference type="SMART" id="SM00849"/>
    </source>
</evidence>
<dbReference type="Gene3D" id="3.60.15.10">
    <property type="entry name" value="Ribonuclease Z/Hydroxyacylglutathione hydrolase-like"/>
    <property type="match status" value="1"/>
</dbReference>
<evidence type="ECO:0000256" key="4">
    <source>
        <dbReference type="ARBA" id="ARBA00022801"/>
    </source>
</evidence>
<evidence type="ECO:0000256" key="2">
    <source>
        <dbReference type="ARBA" id="ARBA00007749"/>
    </source>
</evidence>
<feature type="domain" description="Metallo-beta-lactamase" evidence="6">
    <location>
        <begin position="44"/>
        <end position="278"/>
    </location>
</feature>
<evidence type="ECO:0000313" key="7">
    <source>
        <dbReference type="EMBL" id="TFK52548.1"/>
    </source>
</evidence>
<evidence type="ECO:0000313" key="8">
    <source>
        <dbReference type="Proteomes" id="UP000305948"/>
    </source>
</evidence>
<dbReference type="STRING" id="5364.A0A5C3N9A1"/>
<evidence type="ECO:0000256" key="3">
    <source>
        <dbReference type="ARBA" id="ARBA00022723"/>
    </source>
</evidence>
<keyword evidence="3" id="KW-0479">Metal-binding</keyword>